<evidence type="ECO:0000313" key="2">
    <source>
        <dbReference type="Proteomes" id="UP000177268"/>
    </source>
</evidence>
<dbReference type="STRING" id="1798370.A2Z00_01885"/>
<evidence type="ECO:0008006" key="3">
    <source>
        <dbReference type="Google" id="ProtNLM"/>
    </source>
</evidence>
<dbReference type="EMBL" id="MFIZ01000015">
    <property type="protein sequence ID" value="OGG11798.1"/>
    <property type="molecule type" value="Genomic_DNA"/>
</dbReference>
<accession>A0A1F5ZH04</accession>
<gene>
    <name evidence="1" type="ORF">A2Z00_01885</name>
</gene>
<proteinExistence type="predicted"/>
<sequence length="186" mass="21594">MNVYFTASIVGKKEFLSNYLKILNILKTKGYEVQASHIIDRSESQINLETRENRLKFHRQLEKWIQSADFMVVESSFPSISVGYEISLGLQYRKPVLILYSIGDPPSLFAHHNDEKVVCEKYTLESAQQIITDFINYVHGASDTRFTFFITSQIAAYLEKVSIKEKIPKSVYLRKLIERHIKENPV</sequence>
<protein>
    <recommendedName>
        <fullName evidence="3">Nucleoside 2-deoxyribosyltransferase</fullName>
    </recommendedName>
</protein>
<evidence type="ECO:0000313" key="1">
    <source>
        <dbReference type="EMBL" id="OGG11798.1"/>
    </source>
</evidence>
<name>A0A1F5ZH04_9BACT</name>
<comment type="caution">
    <text evidence="1">The sequence shown here is derived from an EMBL/GenBank/DDBJ whole genome shotgun (WGS) entry which is preliminary data.</text>
</comment>
<dbReference type="Gene3D" id="3.40.50.450">
    <property type="match status" value="1"/>
</dbReference>
<dbReference type="AlphaFoldDB" id="A0A1F5ZH04"/>
<reference evidence="1 2" key="1">
    <citation type="journal article" date="2016" name="Nat. Commun.">
        <title>Thousands of microbial genomes shed light on interconnected biogeochemical processes in an aquifer system.</title>
        <authorList>
            <person name="Anantharaman K."/>
            <person name="Brown C.T."/>
            <person name="Hug L.A."/>
            <person name="Sharon I."/>
            <person name="Castelle C.J."/>
            <person name="Probst A.J."/>
            <person name="Thomas B.C."/>
            <person name="Singh A."/>
            <person name="Wilkins M.J."/>
            <person name="Karaoz U."/>
            <person name="Brodie E.L."/>
            <person name="Williams K.H."/>
            <person name="Hubbard S.S."/>
            <person name="Banfield J.F."/>
        </authorList>
    </citation>
    <scope>NUCLEOTIDE SEQUENCE [LARGE SCALE GENOMIC DNA]</scope>
</reference>
<organism evidence="1 2">
    <name type="scientific">Candidatus Gottesmanbacteria bacterium RBG_13_45_10</name>
    <dbReference type="NCBI Taxonomy" id="1798370"/>
    <lineage>
        <taxon>Bacteria</taxon>
        <taxon>Candidatus Gottesmaniibacteriota</taxon>
    </lineage>
</organism>
<dbReference type="Proteomes" id="UP000177268">
    <property type="component" value="Unassembled WGS sequence"/>
</dbReference>